<feature type="transmembrane region" description="Helical" evidence="1">
    <location>
        <begin position="51"/>
        <end position="77"/>
    </location>
</feature>
<keyword evidence="1" id="KW-1133">Transmembrane helix</keyword>
<gene>
    <name evidence="2" type="ordered locus">AMIS_32080</name>
</gene>
<accession>I0H5Z1</accession>
<dbReference type="Proteomes" id="UP000007882">
    <property type="component" value="Chromosome"/>
</dbReference>
<evidence type="ECO:0000313" key="3">
    <source>
        <dbReference type="Proteomes" id="UP000007882"/>
    </source>
</evidence>
<keyword evidence="3" id="KW-1185">Reference proteome</keyword>
<dbReference type="HOGENOM" id="CLU_2614044_0_0_11"/>
<evidence type="ECO:0000256" key="1">
    <source>
        <dbReference type="SAM" id="Phobius"/>
    </source>
</evidence>
<dbReference type="EMBL" id="AP012319">
    <property type="protein sequence ID" value="BAL88428.1"/>
    <property type="molecule type" value="Genomic_DNA"/>
</dbReference>
<reference evidence="2 3" key="1">
    <citation type="submission" date="2012-02" db="EMBL/GenBank/DDBJ databases">
        <title>Complete genome sequence of Actinoplanes missouriensis 431 (= NBRC 102363).</title>
        <authorList>
            <person name="Ohnishi Y."/>
            <person name="Ishikawa J."/>
            <person name="Sekine M."/>
            <person name="Hosoyama A."/>
            <person name="Harada T."/>
            <person name="Narita H."/>
            <person name="Hata T."/>
            <person name="Konno Y."/>
            <person name="Tutikane K."/>
            <person name="Fujita N."/>
            <person name="Horinouchi S."/>
            <person name="Hayakawa M."/>
        </authorList>
    </citation>
    <scope>NUCLEOTIDE SEQUENCE [LARGE SCALE GENOMIC DNA]</scope>
    <source>
        <strain evidence="3">ATCC 14538 / DSM 43046 / CBS 188.64 / JCM 3121 / NBRC 102363 / NCIMB 12654 / NRRL B-3342 / UNCC 431</strain>
    </source>
</reference>
<name>I0H5Z1_ACTM4</name>
<evidence type="ECO:0000313" key="2">
    <source>
        <dbReference type="EMBL" id="BAL88428.1"/>
    </source>
</evidence>
<protein>
    <submittedName>
        <fullName evidence="2">Uncharacterized protein</fullName>
    </submittedName>
</protein>
<dbReference type="PATRIC" id="fig|512565.3.peg.3202"/>
<organism evidence="2 3">
    <name type="scientific">Actinoplanes missouriensis (strain ATCC 14538 / DSM 43046 / CBS 188.64 / JCM 3121 / NBRC 102363 / NCIMB 12654 / NRRL B-3342 / UNCC 431)</name>
    <dbReference type="NCBI Taxonomy" id="512565"/>
    <lineage>
        <taxon>Bacteria</taxon>
        <taxon>Bacillati</taxon>
        <taxon>Actinomycetota</taxon>
        <taxon>Actinomycetes</taxon>
        <taxon>Micromonosporales</taxon>
        <taxon>Micromonosporaceae</taxon>
        <taxon>Actinoplanes</taxon>
    </lineage>
</organism>
<dbReference type="STRING" id="512565.AMIS_32080"/>
<keyword evidence="1" id="KW-0472">Membrane</keyword>
<dbReference type="RefSeq" id="WP_014443323.1">
    <property type="nucleotide sequence ID" value="NC_017093.1"/>
</dbReference>
<sequence>MRADGERFPPLTRSQRYSYAADPDVLRSDMAHLADPGDPLPPASPAPHGSVTFAVVLLALCTVPPLLLLVVLAVIVLP</sequence>
<keyword evidence="1" id="KW-0812">Transmembrane</keyword>
<dbReference type="AlphaFoldDB" id="I0H5Z1"/>
<proteinExistence type="predicted"/>
<dbReference type="KEGG" id="ams:AMIS_32080"/>